<proteinExistence type="inferred from homology"/>
<protein>
    <submittedName>
        <fullName evidence="5">MobA/MobL family protein</fullName>
    </submittedName>
</protein>
<organism evidence="5 6">
    <name type="scientific">Dorea formicigenerans</name>
    <dbReference type="NCBI Taxonomy" id="39486"/>
    <lineage>
        <taxon>Bacteria</taxon>
        <taxon>Bacillati</taxon>
        <taxon>Bacillota</taxon>
        <taxon>Clostridia</taxon>
        <taxon>Lachnospirales</taxon>
        <taxon>Lachnospiraceae</taxon>
        <taxon>Dorea</taxon>
    </lineage>
</organism>
<dbReference type="Proteomes" id="UP000580130">
    <property type="component" value="Unassembled WGS sequence"/>
</dbReference>
<sequence length="511" mass="59761">MGRNSFIQMTKLSNVKGRISYISSHAKQENLYAVYETTERKFWRELAKCNQEEFVKSGTEGKYIEARELIIALPESFTEYQPDRLLQLFTNHFKQNYGTECIAALHHNKRKTNYHIHLIFAERKLLDEPIIKTASRNMFYDENGKHVRTKKEILGEDDEIREGCRIVKKGEVYEKKLFTAKDERFKSNSFLDEVKHSYTDLINIYVQDEKQKLQVFERGGVYLATKKIGKNNPKAHEIESDNQKRQEWNRAVDMALISGIPEPQIMEVKRKEITEPIKKSIARRGNRPGLFARVVTVAVEALEFLIESVLFKKSKEVQEQANVAQAGIPEAEQTESIAENIVPDSMAIKEEKTESKQPEMTRLASKYPKFFKVNKELEEQNTAIQQKQKQLLAKKKELSEVKGWFKGRKKKELQEEIYELTSQIGDMKDYLPRIVQRIGYRSIQEFLKDFKVSQTEYSQYRIAIEKWKNETGKEPESHGIRAKLAAKKQEIQNEQKNKQHTRSQNKDRGAR</sequence>
<comment type="similarity">
    <text evidence="1">Belongs to the MobA/MobL family.</text>
</comment>
<dbReference type="InterPro" id="IPR005053">
    <property type="entry name" value="MobA_MobL"/>
</dbReference>
<evidence type="ECO:0000256" key="1">
    <source>
        <dbReference type="ARBA" id="ARBA00010873"/>
    </source>
</evidence>
<evidence type="ECO:0000313" key="5">
    <source>
        <dbReference type="EMBL" id="NME58210.1"/>
    </source>
</evidence>
<dbReference type="AlphaFoldDB" id="A0A848CPW3"/>
<gene>
    <name evidence="5" type="ORF">HF855_12560</name>
</gene>
<evidence type="ECO:0000256" key="3">
    <source>
        <dbReference type="SAM" id="MobiDB-lite"/>
    </source>
</evidence>
<feature type="domain" description="MobA/MobL protein" evidence="4">
    <location>
        <begin position="66"/>
        <end position="218"/>
    </location>
</feature>
<keyword evidence="2" id="KW-0184">Conjugation</keyword>
<accession>A0A848CPW3</accession>
<dbReference type="Gene3D" id="3.30.930.30">
    <property type="match status" value="1"/>
</dbReference>
<dbReference type="EMBL" id="JABAFX010000041">
    <property type="protein sequence ID" value="NME58210.1"/>
    <property type="molecule type" value="Genomic_DNA"/>
</dbReference>
<evidence type="ECO:0000256" key="2">
    <source>
        <dbReference type="ARBA" id="ARBA00022971"/>
    </source>
</evidence>
<evidence type="ECO:0000313" key="6">
    <source>
        <dbReference type="Proteomes" id="UP000580130"/>
    </source>
</evidence>
<dbReference type="Pfam" id="PF03389">
    <property type="entry name" value="MobA_MobL"/>
    <property type="match status" value="1"/>
</dbReference>
<reference evidence="5 6" key="1">
    <citation type="submission" date="2020-04" db="EMBL/GenBank/DDBJ databases">
        <authorList>
            <person name="Hitch T.C.A."/>
            <person name="Wylensek D."/>
            <person name="Clavel T."/>
        </authorList>
    </citation>
    <scope>NUCLEOTIDE SEQUENCE [LARGE SCALE GENOMIC DNA]</scope>
    <source>
        <strain evidence="5 6">BSM-383-APC-5F</strain>
    </source>
</reference>
<comment type="caution">
    <text evidence="5">The sequence shown here is derived from an EMBL/GenBank/DDBJ whole genome shotgun (WGS) entry which is preliminary data.</text>
</comment>
<evidence type="ECO:0000259" key="4">
    <source>
        <dbReference type="Pfam" id="PF03389"/>
    </source>
</evidence>
<name>A0A848CPW3_9FIRM</name>
<feature type="region of interest" description="Disordered" evidence="3">
    <location>
        <begin position="486"/>
        <end position="511"/>
    </location>
</feature>
<feature type="compositionally biased region" description="Basic and acidic residues" evidence="3">
    <location>
        <begin position="487"/>
        <end position="497"/>
    </location>
</feature>